<dbReference type="InterPro" id="IPR005727">
    <property type="entry name" value="Ribosomal_uL22_bac/chlpt-type"/>
</dbReference>
<dbReference type="InterPro" id="IPR047867">
    <property type="entry name" value="Ribosomal_uL22_bac/org-type"/>
</dbReference>
<dbReference type="PANTHER" id="PTHR13501">
    <property type="entry name" value="CHLOROPLAST 50S RIBOSOMAL PROTEIN L22-RELATED"/>
    <property type="match status" value="1"/>
</dbReference>
<keyword evidence="13" id="KW-1185">Reference proteome</keyword>
<dbReference type="GO" id="GO:0019843">
    <property type="term" value="F:rRNA binding"/>
    <property type="evidence" value="ECO:0007669"/>
    <property type="project" value="UniProtKB-UniRule"/>
</dbReference>
<dbReference type="HOGENOM" id="CLU_083987_3_0_5"/>
<evidence type="ECO:0000313" key="13">
    <source>
        <dbReference type="Proteomes" id="UP000018542"/>
    </source>
</evidence>
<keyword evidence="5 7" id="KW-0687">Ribonucleoprotein</keyword>
<keyword evidence="4 7" id="KW-0689">Ribosomal protein</keyword>
<evidence type="ECO:0000256" key="4">
    <source>
        <dbReference type="ARBA" id="ARBA00022980"/>
    </source>
</evidence>
<evidence type="ECO:0000256" key="8">
    <source>
        <dbReference type="RuleBase" id="RU004005"/>
    </source>
</evidence>
<dbReference type="Proteomes" id="UP000018542">
    <property type="component" value="Chromosome"/>
</dbReference>
<sequence length="158" mass="17164">MGKPSRERSLSDKEARAIAKNLRVSPQKLNLVAGLIRGKKVDKALADLEFSRKRIAQDVRKCVMSAVANAENNHDLDVNALVVAEAYVGKNMVLKRFAARGRGRGFQILKPFSQITVVVRETEEEEAPKAKKAKGKAAKPKAGAKKAAEATAAEKEAE</sequence>
<dbReference type="SUPFAM" id="SSF54843">
    <property type="entry name" value="Ribosomal protein L22"/>
    <property type="match status" value="1"/>
</dbReference>
<dbReference type="InterPro" id="IPR036394">
    <property type="entry name" value="Ribosomal_uL22_sf"/>
</dbReference>
<evidence type="ECO:0000256" key="10">
    <source>
        <dbReference type="RuleBase" id="RU004008"/>
    </source>
</evidence>
<proteinExistence type="inferred from homology"/>
<dbReference type="STRING" id="1029756.W911_14060"/>
<evidence type="ECO:0000256" key="11">
    <source>
        <dbReference type="SAM" id="MobiDB-lite"/>
    </source>
</evidence>
<evidence type="ECO:0000256" key="2">
    <source>
        <dbReference type="ARBA" id="ARBA00022730"/>
    </source>
</evidence>
<keyword evidence="2 7" id="KW-0699">rRNA-binding</keyword>
<protein>
    <recommendedName>
        <fullName evidence="6 7">Large ribosomal subunit protein uL22</fullName>
    </recommendedName>
</protein>
<comment type="function">
    <text evidence="7 10">This protein binds specifically to 23S rRNA; its binding is stimulated by other ribosomal proteins, e.g., L4, L17, and L20. It is important during the early stages of 50S assembly. It makes multiple contacts with different domains of the 23S rRNA in the assembled 50S subunit and ribosome.</text>
</comment>
<dbReference type="AlphaFoldDB" id="V5SGY5"/>
<gene>
    <name evidence="7" type="primary">rplV</name>
    <name evidence="12" type="ORF">W911_14060</name>
</gene>
<dbReference type="Gene3D" id="3.90.470.10">
    <property type="entry name" value="Ribosomal protein L22/L17"/>
    <property type="match status" value="1"/>
</dbReference>
<evidence type="ECO:0000256" key="6">
    <source>
        <dbReference type="ARBA" id="ARBA00035207"/>
    </source>
</evidence>
<name>V5SGY5_9HYPH</name>
<reference evidence="12 13" key="1">
    <citation type="journal article" date="2014" name="Genome Announc.">
        <title>Complete Genome Sequence of Hyphomicrobium nitrativorans Strain NL23, a Denitrifying Bacterium Isolated from Biofilm of a Methanol-Fed Denitrification System Treating Seawater at the Montreal Biodome.</title>
        <authorList>
            <person name="Martineau C."/>
            <person name="Villeneuve C."/>
            <person name="Mauffrey F."/>
            <person name="Villemur R."/>
        </authorList>
    </citation>
    <scope>NUCLEOTIDE SEQUENCE [LARGE SCALE GENOMIC DNA]</scope>
    <source>
        <strain evidence="12">NL23</strain>
    </source>
</reference>
<feature type="compositionally biased region" description="Basic residues" evidence="11">
    <location>
        <begin position="130"/>
        <end position="144"/>
    </location>
</feature>
<evidence type="ECO:0000313" key="12">
    <source>
        <dbReference type="EMBL" id="AHB49290.1"/>
    </source>
</evidence>
<dbReference type="OrthoDB" id="9805969at2"/>
<comment type="function">
    <text evidence="7">The globular domain of the protein is located near the polypeptide exit tunnel on the outside of the subunit, while an extended beta-hairpin is found that lines the wall of the exit tunnel in the center of the 70S ribosome.</text>
</comment>
<dbReference type="GO" id="GO:0006412">
    <property type="term" value="P:translation"/>
    <property type="evidence" value="ECO:0007669"/>
    <property type="project" value="UniProtKB-UniRule"/>
</dbReference>
<evidence type="ECO:0000256" key="1">
    <source>
        <dbReference type="ARBA" id="ARBA00009451"/>
    </source>
</evidence>
<comment type="similarity">
    <text evidence="1 7 8">Belongs to the universal ribosomal protein uL22 family.</text>
</comment>
<dbReference type="HAMAP" id="MF_01331_B">
    <property type="entry name" value="Ribosomal_uL22_B"/>
    <property type="match status" value="1"/>
</dbReference>
<dbReference type="PATRIC" id="fig|1029756.8.peg.2926"/>
<dbReference type="GO" id="GO:0022625">
    <property type="term" value="C:cytosolic large ribosomal subunit"/>
    <property type="evidence" value="ECO:0007669"/>
    <property type="project" value="TreeGrafter"/>
</dbReference>
<dbReference type="PANTHER" id="PTHR13501:SF8">
    <property type="entry name" value="LARGE RIBOSOMAL SUBUNIT PROTEIN UL22M"/>
    <property type="match status" value="1"/>
</dbReference>
<organism evidence="12 13">
    <name type="scientific">Hyphomicrobium nitrativorans NL23</name>
    <dbReference type="NCBI Taxonomy" id="1029756"/>
    <lineage>
        <taxon>Bacteria</taxon>
        <taxon>Pseudomonadati</taxon>
        <taxon>Pseudomonadota</taxon>
        <taxon>Alphaproteobacteria</taxon>
        <taxon>Hyphomicrobiales</taxon>
        <taxon>Hyphomicrobiaceae</taxon>
        <taxon>Hyphomicrobium</taxon>
    </lineage>
</organism>
<keyword evidence="3 7" id="KW-0694">RNA-binding</keyword>
<dbReference type="KEGG" id="hni:W911_14060"/>
<feature type="compositionally biased region" description="Basic and acidic residues" evidence="11">
    <location>
        <begin position="146"/>
        <end position="158"/>
    </location>
</feature>
<evidence type="ECO:0000256" key="9">
    <source>
        <dbReference type="RuleBase" id="RU004006"/>
    </source>
</evidence>
<accession>V5SGY5</accession>
<dbReference type="GO" id="GO:0003735">
    <property type="term" value="F:structural constituent of ribosome"/>
    <property type="evidence" value="ECO:0007669"/>
    <property type="project" value="InterPro"/>
</dbReference>
<dbReference type="InterPro" id="IPR001063">
    <property type="entry name" value="Ribosomal_uL22"/>
</dbReference>
<dbReference type="CDD" id="cd00336">
    <property type="entry name" value="Ribosomal_L22"/>
    <property type="match status" value="1"/>
</dbReference>
<dbReference type="EMBL" id="CP006912">
    <property type="protein sequence ID" value="AHB49290.1"/>
    <property type="molecule type" value="Genomic_DNA"/>
</dbReference>
<feature type="region of interest" description="Disordered" evidence="11">
    <location>
        <begin position="122"/>
        <end position="158"/>
    </location>
</feature>
<evidence type="ECO:0000256" key="5">
    <source>
        <dbReference type="ARBA" id="ARBA00023274"/>
    </source>
</evidence>
<dbReference type="Pfam" id="PF00237">
    <property type="entry name" value="Ribosomal_L22"/>
    <property type="match status" value="1"/>
</dbReference>
<dbReference type="NCBIfam" id="TIGR01044">
    <property type="entry name" value="rplV_bact"/>
    <property type="match status" value="1"/>
</dbReference>
<evidence type="ECO:0000256" key="3">
    <source>
        <dbReference type="ARBA" id="ARBA00022884"/>
    </source>
</evidence>
<comment type="subunit">
    <text evidence="7 9">Part of the 50S ribosomal subunit.</text>
</comment>
<evidence type="ECO:0000256" key="7">
    <source>
        <dbReference type="HAMAP-Rule" id="MF_01331"/>
    </source>
</evidence>